<dbReference type="InterPro" id="IPR027417">
    <property type="entry name" value="P-loop_NTPase"/>
</dbReference>
<reference evidence="2" key="1">
    <citation type="submission" date="2024-02" db="UniProtKB">
        <authorList>
            <consortium name="WormBaseParasite"/>
        </authorList>
    </citation>
    <scope>IDENTIFICATION</scope>
</reference>
<evidence type="ECO:0000313" key="2">
    <source>
        <dbReference type="WBParaSite" id="MBELARI_LOCUS3116"/>
    </source>
</evidence>
<proteinExistence type="predicted"/>
<evidence type="ECO:0000313" key="1">
    <source>
        <dbReference type="Proteomes" id="UP000887575"/>
    </source>
</evidence>
<organism evidence="1 2">
    <name type="scientific">Mesorhabditis belari</name>
    <dbReference type="NCBI Taxonomy" id="2138241"/>
    <lineage>
        <taxon>Eukaryota</taxon>
        <taxon>Metazoa</taxon>
        <taxon>Ecdysozoa</taxon>
        <taxon>Nematoda</taxon>
        <taxon>Chromadorea</taxon>
        <taxon>Rhabditida</taxon>
        <taxon>Rhabditina</taxon>
        <taxon>Rhabditomorpha</taxon>
        <taxon>Rhabditoidea</taxon>
        <taxon>Rhabditidae</taxon>
        <taxon>Mesorhabditinae</taxon>
        <taxon>Mesorhabditis</taxon>
    </lineage>
</organism>
<dbReference type="AlphaFoldDB" id="A0AAF3F939"/>
<dbReference type="WBParaSite" id="MBELARI_LOCUS3116">
    <property type="protein sequence ID" value="MBELARI_LOCUS3116"/>
    <property type="gene ID" value="MBELARI_LOCUS3116"/>
</dbReference>
<keyword evidence="1" id="KW-1185">Reference proteome</keyword>
<evidence type="ECO:0008006" key="3">
    <source>
        <dbReference type="Google" id="ProtNLM"/>
    </source>
</evidence>
<protein>
    <recommendedName>
        <fullName evidence="3">G domain-containing protein</fullName>
    </recommendedName>
</protein>
<sequence length="235" mass="27303">MGRFIERRLRELSKEELNEFMAYYEQCATNKLTLRKAVKALLPQARGNNEDAREEIVEISLKEYNEWATEMAGCEIVFVKSHSDYLKLKSDGKSFVVLFYSLKKIWNQNSQALYTTNLFKYWASLNDKEHLYIAELEYDLGNKFYCGCGACDVTSFTFRCCNDFHGNEFLAFDEQRLKRYLSTLTPYERINILVIGKTGVGKSTWINATATYISHDTLEFTTTNVTPEKTDIIKK</sequence>
<name>A0AAF3F939_9BILA</name>
<accession>A0AAF3F939</accession>
<dbReference type="SUPFAM" id="SSF52540">
    <property type="entry name" value="P-loop containing nucleoside triphosphate hydrolases"/>
    <property type="match status" value="1"/>
</dbReference>
<dbReference type="Gene3D" id="3.40.50.300">
    <property type="entry name" value="P-loop containing nucleotide triphosphate hydrolases"/>
    <property type="match status" value="1"/>
</dbReference>
<dbReference type="Proteomes" id="UP000887575">
    <property type="component" value="Unassembled WGS sequence"/>
</dbReference>